<evidence type="ECO:0000256" key="3">
    <source>
        <dbReference type="ARBA" id="ARBA00022664"/>
    </source>
</evidence>
<dbReference type="GO" id="GO:0000481">
    <property type="term" value="P:maturation of 5S rRNA"/>
    <property type="evidence" value="ECO:0007669"/>
    <property type="project" value="TreeGrafter"/>
</dbReference>
<feature type="compositionally biased region" description="Low complexity" evidence="7">
    <location>
        <begin position="16"/>
        <end position="27"/>
    </location>
</feature>
<feature type="compositionally biased region" description="Basic and acidic residues" evidence="7">
    <location>
        <begin position="804"/>
        <end position="820"/>
    </location>
</feature>
<dbReference type="Proteomes" id="UP000050640">
    <property type="component" value="Unplaced"/>
</dbReference>
<feature type="coiled-coil region" evidence="6">
    <location>
        <begin position="151"/>
        <end position="213"/>
    </location>
</feature>
<dbReference type="AlphaFoldDB" id="A0A0R3S044"/>
<feature type="compositionally biased region" description="Basic and acidic residues" evidence="7">
    <location>
        <begin position="113"/>
        <end position="127"/>
    </location>
</feature>
<dbReference type="STRING" id="1147741.A0A0R3S044"/>
<keyword evidence="6" id="KW-0175">Coiled coil</keyword>
<name>A0A0R3S044_9BILA</name>
<dbReference type="PANTHER" id="PTHR14152:SF5">
    <property type="entry name" value="U4_U6.U5 TRI-SNRNP-ASSOCIATED PROTEIN 1"/>
    <property type="match status" value="1"/>
</dbReference>
<feature type="region of interest" description="Disordered" evidence="7">
    <location>
        <begin position="799"/>
        <end position="829"/>
    </location>
</feature>
<dbReference type="InterPro" id="IPR005011">
    <property type="entry name" value="SNU66/SART1"/>
</dbReference>
<protein>
    <submittedName>
        <fullName evidence="9">U4/U6.U5 tri-snRNP-associated protein 1</fullName>
    </submittedName>
</protein>
<evidence type="ECO:0000256" key="7">
    <source>
        <dbReference type="SAM" id="MobiDB-lite"/>
    </source>
</evidence>
<reference evidence="9" key="1">
    <citation type="submission" date="2017-02" db="UniProtKB">
        <authorList>
            <consortium name="WormBaseParasite"/>
        </authorList>
    </citation>
    <scope>IDENTIFICATION</scope>
</reference>
<evidence type="ECO:0000256" key="6">
    <source>
        <dbReference type="SAM" id="Coils"/>
    </source>
</evidence>
<evidence type="ECO:0000256" key="2">
    <source>
        <dbReference type="ARBA" id="ARBA00006076"/>
    </source>
</evidence>
<dbReference type="PANTHER" id="PTHR14152">
    <property type="entry name" value="SQUAMOUS CELL CARCINOMA ANTIGEN RECOGNISED BY CYTOTOXIC T LYMPHOCYTES"/>
    <property type="match status" value="1"/>
</dbReference>
<feature type="region of interest" description="Disordered" evidence="7">
    <location>
        <begin position="1"/>
        <end position="127"/>
    </location>
</feature>
<dbReference type="GO" id="GO:0045292">
    <property type="term" value="P:mRNA cis splicing, via spliceosome"/>
    <property type="evidence" value="ECO:0007669"/>
    <property type="project" value="TreeGrafter"/>
</dbReference>
<organism evidence="8 9">
    <name type="scientific">Elaeophora elaphi</name>
    <dbReference type="NCBI Taxonomy" id="1147741"/>
    <lineage>
        <taxon>Eukaryota</taxon>
        <taxon>Metazoa</taxon>
        <taxon>Ecdysozoa</taxon>
        <taxon>Nematoda</taxon>
        <taxon>Chromadorea</taxon>
        <taxon>Rhabditida</taxon>
        <taxon>Spirurina</taxon>
        <taxon>Spiruromorpha</taxon>
        <taxon>Filarioidea</taxon>
        <taxon>Onchocercidae</taxon>
        <taxon>Elaeophora</taxon>
    </lineage>
</organism>
<keyword evidence="4" id="KW-0508">mRNA splicing</keyword>
<keyword evidence="8" id="KW-1185">Reference proteome</keyword>
<feature type="region of interest" description="Disordered" evidence="7">
    <location>
        <begin position="623"/>
        <end position="660"/>
    </location>
</feature>
<accession>A0A0R3S044</accession>
<feature type="compositionally biased region" description="Basic and acidic residues" evidence="7">
    <location>
        <begin position="623"/>
        <end position="652"/>
    </location>
</feature>
<dbReference type="Pfam" id="PF19252">
    <property type="entry name" value="HIND"/>
    <property type="match status" value="1"/>
</dbReference>
<dbReference type="InterPro" id="IPR045347">
    <property type="entry name" value="HIND"/>
</dbReference>
<dbReference type="GO" id="GO:0046540">
    <property type="term" value="C:U4/U6 x U5 tri-snRNP complex"/>
    <property type="evidence" value="ECO:0007669"/>
    <property type="project" value="InterPro"/>
</dbReference>
<evidence type="ECO:0000256" key="1">
    <source>
        <dbReference type="ARBA" id="ARBA00004123"/>
    </source>
</evidence>
<evidence type="ECO:0000313" key="8">
    <source>
        <dbReference type="Proteomes" id="UP000050640"/>
    </source>
</evidence>
<keyword evidence="5" id="KW-0539">Nucleus</keyword>
<dbReference type="Pfam" id="PF03343">
    <property type="entry name" value="SART-1"/>
    <property type="match status" value="1"/>
</dbReference>
<comment type="subcellular location">
    <subcellularLocation>
        <location evidence="1">Nucleus</location>
    </subcellularLocation>
</comment>
<comment type="similarity">
    <text evidence="2">Belongs to the SNU66/SART1 family.</text>
</comment>
<dbReference type="WBParaSite" id="EEL_0000798301-mRNA-1">
    <property type="protein sequence ID" value="EEL_0000798301-mRNA-1"/>
    <property type="gene ID" value="EEL_0000798301"/>
</dbReference>
<feature type="region of interest" description="Disordered" evidence="7">
    <location>
        <begin position="413"/>
        <end position="468"/>
    </location>
</feature>
<evidence type="ECO:0000256" key="4">
    <source>
        <dbReference type="ARBA" id="ARBA00023187"/>
    </source>
</evidence>
<sequence>MVDGQVIEQGLSTFGVSASSDIRSVSDSGKRMGRDSHHHRKRKTGKDDDSSDESRQRSLSRSPEVKSRRVDKGKHKEKSPGTSSSSKNEESISIEETNRLRASLGLAPLELDSGPKEREVEGSEDVEKVYKEDGMEFVHKKAEHMGEKKRAEEMREKLSVARDKRKLYEKVLKAKPLADSDSEEDTASWVAKNRELEEERKRAEERAKILDDMDADFGVNALISEENKVKQIRKTKKREQKSDLAGLMVGHAKEDFLEGSETILVLEDKGVLDEGEEVLVNSNLAENHRYQKNAEFKRKKNRYEPYEEEFDEYGMPKEKGLLSKYDELEGETKRTFRLGESGEVDIDKEREEMEMRRKLFMANKKLESLGAPKYTIASEFYTEEEMLLFRRPKSKKDKKLRKRKEKMLKADDLIPDESALAEDSGSAARAANRRNAETFGIKEEEKISKDKPNLEDGELADDDEKKSNWRTAETSAFVDVQNLNKLAKQVEEDDDDDDVLSVIFAVLDLIGGVDLSNVVIEDDAEEELTLMLDRARKLKQHEFKKENPESDAALKVQELIKIHSVKQEPMDVEEGTEKGGVVIDSTMEYCRNLGEIPTYGLAGNRQDAVDVRELNELETIKTEVDEEPNADHSPAEQHGNHRRLEQEIKGKWTEATASTSAYDARGTRKINAGSDDSDEEAYNVLGEERDVTKGVAAMLKSAAEKGYLDAGKERKVKGPSLKHLESKRFSQIETSRYDIEEKYTKKLERMGTTGTGPVRPFPEKADYKPDIRITYVDERGKEMESKDAFRVLSWKFHGKGPGKKQIEKRQAKQEKKELMKKMNSMDTPLGTLNKQLKKQEAMQTPYIILSGSGRDTGAPLKKE</sequence>
<feature type="compositionally biased region" description="Basic and acidic residues" evidence="7">
    <location>
        <begin position="434"/>
        <end position="454"/>
    </location>
</feature>
<keyword evidence="3" id="KW-0507">mRNA processing</keyword>
<evidence type="ECO:0000313" key="9">
    <source>
        <dbReference type="WBParaSite" id="EEL_0000798301-mRNA-1"/>
    </source>
</evidence>
<evidence type="ECO:0000256" key="5">
    <source>
        <dbReference type="ARBA" id="ARBA00023242"/>
    </source>
</evidence>
<proteinExistence type="inferred from homology"/>
<feature type="compositionally biased region" description="Basic and acidic residues" evidence="7">
    <location>
        <begin position="45"/>
        <end position="56"/>
    </location>
</feature>